<organism evidence="2 3">
    <name type="scientific">Mycena albidolilacea</name>
    <dbReference type="NCBI Taxonomy" id="1033008"/>
    <lineage>
        <taxon>Eukaryota</taxon>
        <taxon>Fungi</taxon>
        <taxon>Dikarya</taxon>
        <taxon>Basidiomycota</taxon>
        <taxon>Agaricomycotina</taxon>
        <taxon>Agaricomycetes</taxon>
        <taxon>Agaricomycetidae</taxon>
        <taxon>Agaricales</taxon>
        <taxon>Marasmiineae</taxon>
        <taxon>Mycenaceae</taxon>
        <taxon>Mycena</taxon>
    </lineage>
</organism>
<evidence type="ECO:0000313" key="2">
    <source>
        <dbReference type="EMBL" id="KAJ7309352.1"/>
    </source>
</evidence>
<evidence type="ECO:0008006" key="4">
    <source>
        <dbReference type="Google" id="ProtNLM"/>
    </source>
</evidence>
<feature type="region of interest" description="Disordered" evidence="1">
    <location>
        <begin position="1"/>
        <end position="22"/>
    </location>
</feature>
<evidence type="ECO:0000313" key="3">
    <source>
        <dbReference type="Proteomes" id="UP001218218"/>
    </source>
</evidence>
<comment type="caution">
    <text evidence="2">The sequence shown here is derived from an EMBL/GenBank/DDBJ whole genome shotgun (WGS) entry which is preliminary data.</text>
</comment>
<feature type="region of interest" description="Disordered" evidence="1">
    <location>
        <begin position="290"/>
        <end position="326"/>
    </location>
</feature>
<gene>
    <name evidence="2" type="ORF">DFH08DRAFT_974830</name>
</gene>
<evidence type="ECO:0000256" key="1">
    <source>
        <dbReference type="SAM" id="MobiDB-lite"/>
    </source>
</evidence>
<protein>
    <recommendedName>
        <fullName evidence="4">CCHC-type domain-containing protein</fullName>
    </recommendedName>
</protein>
<dbReference type="EMBL" id="JARIHO010000082">
    <property type="protein sequence ID" value="KAJ7309352.1"/>
    <property type="molecule type" value="Genomic_DNA"/>
</dbReference>
<feature type="compositionally biased region" description="Basic and acidic residues" evidence="1">
    <location>
        <begin position="299"/>
        <end position="309"/>
    </location>
</feature>
<proteinExistence type="predicted"/>
<dbReference type="Proteomes" id="UP001218218">
    <property type="component" value="Unassembled WGS sequence"/>
</dbReference>
<reference evidence="2" key="1">
    <citation type="submission" date="2023-03" db="EMBL/GenBank/DDBJ databases">
        <title>Massive genome expansion in bonnet fungi (Mycena s.s.) driven by repeated elements and novel gene families across ecological guilds.</title>
        <authorList>
            <consortium name="Lawrence Berkeley National Laboratory"/>
            <person name="Harder C.B."/>
            <person name="Miyauchi S."/>
            <person name="Viragh M."/>
            <person name="Kuo A."/>
            <person name="Thoen E."/>
            <person name="Andreopoulos B."/>
            <person name="Lu D."/>
            <person name="Skrede I."/>
            <person name="Drula E."/>
            <person name="Henrissat B."/>
            <person name="Morin E."/>
            <person name="Kohler A."/>
            <person name="Barry K."/>
            <person name="LaButti K."/>
            <person name="Morin E."/>
            <person name="Salamov A."/>
            <person name="Lipzen A."/>
            <person name="Mereny Z."/>
            <person name="Hegedus B."/>
            <person name="Baldrian P."/>
            <person name="Stursova M."/>
            <person name="Weitz H."/>
            <person name="Taylor A."/>
            <person name="Grigoriev I.V."/>
            <person name="Nagy L.G."/>
            <person name="Martin F."/>
            <person name="Kauserud H."/>
        </authorList>
    </citation>
    <scope>NUCLEOTIDE SEQUENCE</scope>
    <source>
        <strain evidence="2">CBHHK002</strain>
    </source>
</reference>
<accession>A0AAD6Z6M0</accession>
<keyword evidence="3" id="KW-1185">Reference proteome</keyword>
<sequence>MANAPQAPAGTGVASFKVPRPWESNVPKFTTEDKEDLQDFIEQVDDIINLAQITDEEEMKRLLTSYLPAKKREIWRALTEYAAGTSYKDFKKAVLKAYPELKEDLDGTLEELERLCAENKAIRRSEEGRLKRFGMRYRTLVKKLSQAPAIILNKEACQRYLDALERGFAETLRMAINTRNLIKEDLLQLGGNAPAPAAPAAVDHRKEDPILLDELIKMAERLANKGSAETTWGEEDEPEYKRSDRFPTVKIERRDARLEELGGELSGLRDALVVAQKQSKAAHEELLKAFQNAKSSGPTREDSEQRDTGTRNGPTVAYGPDRQYNRGYGAPTQRSGCYYCNGQDNFSKECSVKAAHIMNGWIVVEDGQQKLADGGFIPRGKGPAAARVEEYWQRKGAVGQHYNESFYGGASEDEFDTLREEVRTLWVKLNQVQARSPLPGNQPTPTVQMQAQARPFPNQPTPTTAVNMEELGRTFFNMMKMGGAAQDQYIQTRSKTRNVDFVDPPEQDF</sequence>
<dbReference type="AlphaFoldDB" id="A0AAD6Z6M0"/>
<name>A0AAD6Z6M0_9AGAR</name>